<protein>
    <submittedName>
        <fullName evidence="1">Uncharacterized protein</fullName>
    </submittedName>
</protein>
<organism evidence="1 2">
    <name type="scientific">Pieris brassicae</name>
    <name type="common">White butterfly</name>
    <name type="synonym">Large white butterfly</name>
    <dbReference type="NCBI Taxonomy" id="7116"/>
    <lineage>
        <taxon>Eukaryota</taxon>
        <taxon>Metazoa</taxon>
        <taxon>Ecdysozoa</taxon>
        <taxon>Arthropoda</taxon>
        <taxon>Hexapoda</taxon>
        <taxon>Insecta</taxon>
        <taxon>Pterygota</taxon>
        <taxon>Neoptera</taxon>
        <taxon>Endopterygota</taxon>
        <taxon>Lepidoptera</taxon>
        <taxon>Glossata</taxon>
        <taxon>Ditrysia</taxon>
        <taxon>Papilionoidea</taxon>
        <taxon>Pieridae</taxon>
        <taxon>Pierinae</taxon>
        <taxon>Pieris</taxon>
    </lineage>
</organism>
<name>A0A9P0TRA6_PIEBR</name>
<sequence length="166" mass="19331">MNFHCEHCRTLEFASGLCCLNGKVKLPSLTQPPESLNSSLHGETPESRHHKCNRCFQIFLGLILSESMALKRHSRFKARFTIESSLPLENTQHKFLQIYFMGNMKEQYNRRDEINAVTKKAILRNLQQLIHEHHVLVMKLKTALERMPRDDYKVVLRADKHPAGTH</sequence>
<gene>
    <name evidence="1" type="ORF">PIBRA_LOCUS12375</name>
</gene>
<accession>A0A9P0TRA6</accession>
<evidence type="ECO:0000313" key="1">
    <source>
        <dbReference type="EMBL" id="CAH4036598.1"/>
    </source>
</evidence>
<dbReference type="AlphaFoldDB" id="A0A9P0TRA6"/>
<reference evidence="1" key="1">
    <citation type="submission" date="2022-05" db="EMBL/GenBank/DDBJ databases">
        <authorList>
            <person name="Okamura Y."/>
        </authorList>
    </citation>
    <scope>NUCLEOTIDE SEQUENCE</scope>
</reference>
<dbReference type="Proteomes" id="UP001152562">
    <property type="component" value="Unassembled WGS sequence"/>
</dbReference>
<keyword evidence="2" id="KW-1185">Reference proteome</keyword>
<dbReference type="EMBL" id="CALOZG010000075">
    <property type="protein sequence ID" value="CAH4036598.1"/>
    <property type="molecule type" value="Genomic_DNA"/>
</dbReference>
<evidence type="ECO:0000313" key="2">
    <source>
        <dbReference type="Proteomes" id="UP001152562"/>
    </source>
</evidence>
<proteinExistence type="predicted"/>
<comment type="caution">
    <text evidence="1">The sequence shown here is derived from an EMBL/GenBank/DDBJ whole genome shotgun (WGS) entry which is preliminary data.</text>
</comment>